<proteinExistence type="predicted"/>
<gene>
    <name evidence="2" type="ORF">Plil01_001745000</name>
</gene>
<dbReference type="Gene3D" id="3.20.20.20">
    <property type="entry name" value="Dihydropteroate synthase-like"/>
    <property type="match status" value="1"/>
</dbReference>
<evidence type="ECO:0000313" key="2">
    <source>
        <dbReference type="EMBL" id="GMF64671.1"/>
    </source>
</evidence>
<dbReference type="InterPro" id="IPR000489">
    <property type="entry name" value="Pterin-binding_dom"/>
</dbReference>
<feature type="domain" description="Pterin-binding" evidence="1">
    <location>
        <begin position="52"/>
        <end position="187"/>
    </location>
</feature>
<organism evidence="2 3">
    <name type="scientific">Phytophthora lilii</name>
    <dbReference type="NCBI Taxonomy" id="2077276"/>
    <lineage>
        <taxon>Eukaryota</taxon>
        <taxon>Sar</taxon>
        <taxon>Stramenopiles</taxon>
        <taxon>Oomycota</taxon>
        <taxon>Peronosporomycetes</taxon>
        <taxon>Peronosporales</taxon>
        <taxon>Peronosporaceae</taxon>
        <taxon>Phytophthora</taxon>
    </lineage>
</organism>
<sequence>MDVDVVDLLHPVLKQPMQTLYDTLKKGEQRYVAPVPMLPVDKSAPWSLGSKTYVMGIVNVTPDSFSDGAELETVAAAVQKALEMENAGVDIIDIGGESSRPGAESVTEEEELRRVLPVIQEIREHSKIAISIDTTKAEVARQAIEAGANIVNDISAGLKDPQMLGTVAKLRVPVRMHLFVLLLIYTV</sequence>
<dbReference type="InterPro" id="IPR011005">
    <property type="entry name" value="Dihydropteroate_synth-like_sf"/>
</dbReference>
<dbReference type="GO" id="GO:0004156">
    <property type="term" value="F:dihydropteroate synthase activity"/>
    <property type="evidence" value="ECO:0007669"/>
    <property type="project" value="TreeGrafter"/>
</dbReference>
<dbReference type="SUPFAM" id="SSF51717">
    <property type="entry name" value="Dihydropteroate synthetase-like"/>
    <property type="match status" value="1"/>
</dbReference>
<dbReference type="Proteomes" id="UP001165083">
    <property type="component" value="Unassembled WGS sequence"/>
</dbReference>
<dbReference type="InterPro" id="IPR045031">
    <property type="entry name" value="DHP_synth-like"/>
</dbReference>
<protein>
    <submittedName>
        <fullName evidence="2">Unnamed protein product</fullName>
    </submittedName>
</protein>
<dbReference type="PROSITE" id="PS50972">
    <property type="entry name" value="PTERIN_BINDING"/>
    <property type="match status" value="1"/>
</dbReference>
<comment type="caution">
    <text evidence="2">The sequence shown here is derived from an EMBL/GenBank/DDBJ whole genome shotgun (WGS) entry which is preliminary data.</text>
</comment>
<name>A0A9W6YHW9_9STRA</name>
<evidence type="ECO:0000259" key="1">
    <source>
        <dbReference type="PROSITE" id="PS50972"/>
    </source>
</evidence>
<reference evidence="2" key="1">
    <citation type="submission" date="2023-04" db="EMBL/GenBank/DDBJ databases">
        <title>Phytophthora lilii NBRC 32176.</title>
        <authorList>
            <person name="Ichikawa N."/>
            <person name="Sato H."/>
            <person name="Tonouchi N."/>
        </authorList>
    </citation>
    <scope>NUCLEOTIDE SEQUENCE</scope>
    <source>
        <strain evidence="2">NBRC 32176</strain>
    </source>
</reference>
<dbReference type="GO" id="GO:0046654">
    <property type="term" value="P:tetrahydrofolate biosynthetic process"/>
    <property type="evidence" value="ECO:0007669"/>
    <property type="project" value="TreeGrafter"/>
</dbReference>
<dbReference type="PANTHER" id="PTHR20941">
    <property type="entry name" value="FOLATE SYNTHESIS PROTEINS"/>
    <property type="match status" value="1"/>
</dbReference>
<dbReference type="EMBL" id="BSXW01012426">
    <property type="protein sequence ID" value="GMF64671.1"/>
    <property type="molecule type" value="Genomic_DNA"/>
</dbReference>
<accession>A0A9W6YHW9</accession>
<keyword evidence="3" id="KW-1185">Reference proteome</keyword>
<dbReference type="PROSITE" id="PS00793">
    <property type="entry name" value="DHPS_2"/>
    <property type="match status" value="1"/>
</dbReference>
<dbReference type="GO" id="GO:0005740">
    <property type="term" value="C:mitochondrial envelope"/>
    <property type="evidence" value="ECO:0007669"/>
    <property type="project" value="TreeGrafter"/>
</dbReference>
<dbReference type="OrthoDB" id="615426at2759"/>
<dbReference type="AlphaFoldDB" id="A0A9W6YHW9"/>
<dbReference type="PANTHER" id="PTHR20941:SF1">
    <property type="entry name" value="FOLIC ACID SYNTHESIS PROTEIN FOL1"/>
    <property type="match status" value="1"/>
</dbReference>
<evidence type="ECO:0000313" key="3">
    <source>
        <dbReference type="Proteomes" id="UP001165083"/>
    </source>
</evidence>
<dbReference type="Pfam" id="PF00809">
    <property type="entry name" value="Pterin_bind"/>
    <property type="match status" value="1"/>
</dbReference>